<dbReference type="RefSeq" id="WP_042531961.1">
    <property type="nucleotide sequence ID" value="NZ_CDGG01000001.1"/>
</dbReference>
<keyword evidence="9 16" id="KW-0418">Kinase</keyword>
<keyword evidence="7 14" id="KW-0812">Transmembrane</keyword>
<evidence type="ECO:0000256" key="2">
    <source>
        <dbReference type="ARBA" id="ARBA00004651"/>
    </source>
</evidence>
<evidence type="ECO:0000256" key="10">
    <source>
        <dbReference type="ARBA" id="ARBA00022840"/>
    </source>
</evidence>
<dbReference type="SMART" id="SM00091">
    <property type="entry name" value="PAS"/>
    <property type="match status" value="1"/>
</dbReference>
<dbReference type="SMART" id="SM00387">
    <property type="entry name" value="HATPase_c"/>
    <property type="match status" value="1"/>
</dbReference>
<name>A0A0A1MAA1_9BACI</name>
<dbReference type="InterPro" id="IPR016120">
    <property type="entry name" value="Sig_transdc_His_kin_SpoOB"/>
</dbReference>
<dbReference type="GO" id="GO:0005886">
    <property type="term" value="C:plasma membrane"/>
    <property type="evidence" value="ECO:0007669"/>
    <property type="project" value="UniProtKB-SubCell"/>
</dbReference>
<dbReference type="STRING" id="545501.BN997_02120"/>
<dbReference type="InterPro" id="IPR029151">
    <property type="entry name" value="Sensor-like_sf"/>
</dbReference>
<evidence type="ECO:0000256" key="13">
    <source>
        <dbReference type="ARBA" id="ARBA00023136"/>
    </source>
</evidence>
<dbReference type="CDD" id="cd00130">
    <property type="entry name" value="PAS"/>
    <property type="match status" value="1"/>
</dbReference>
<evidence type="ECO:0000256" key="6">
    <source>
        <dbReference type="ARBA" id="ARBA00022679"/>
    </source>
</evidence>
<dbReference type="InterPro" id="IPR000014">
    <property type="entry name" value="PAS"/>
</dbReference>
<evidence type="ECO:0000256" key="14">
    <source>
        <dbReference type="SAM" id="Phobius"/>
    </source>
</evidence>
<dbReference type="OrthoDB" id="9792686at2"/>
<dbReference type="InterPro" id="IPR005467">
    <property type="entry name" value="His_kinase_dom"/>
</dbReference>
<keyword evidence="8" id="KW-0547">Nucleotide-binding</keyword>
<dbReference type="InterPro" id="IPR004358">
    <property type="entry name" value="Sig_transdc_His_kin-like_C"/>
</dbReference>
<dbReference type="SUPFAM" id="SSF103190">
    <property type="entry name" value="Sensory domain-like"/>
    <property type="match status" value="1"/>
</dbReference>
<keyword evidence="11 14" id="KW-1133">Transmembrane helix</keyword>
<keyword evidence="5" id="KW-0597">Phosphoprotein</keyword>
<evidence type="ECO:0000256" key="11">
    <source>
        <dbReference type="ARBA" id="ARBA00022989"/>
    </source>
</evidence>
<dbReference type="AlphaFoldDB" id="A0A0A1MAA1"/>
<dbReference type="SUPFAM" id="SSF55785">
    <property type="entry name" value="PYP-like sensor domain (PAS domain)"/>
    <property type="match status" value="1"/>
</dbReference>
<evidence type="ECO:0000256" key="12">
    <source>
        <dbReference type="ARBA" id="ARBA00023012"/>
    </source>
</evidence>
<evidence type="ECO:0000256" key="1">
    <source>
        <dbReference type="ARBA" id="ARBA00000085"/>
    </source>
</evidence>
<keyword evidence="12" id="KW-0902">Two-component regulatory system</keyword>
<organism evidence="16 17">
    <name type="scientific">Oceanobacillus oncorhynchi</name>
    <dbReference type="NCBI Taxonomy" id="545501"/>
    <lineage>
        <taxon>Bacteria</taxon>
        <taxon>Bacillati</taxon>
        <taxon>Bacillota</taxon>
        <taxon>Bacilli</taxon>
        <taxon>Bacillales</taxon>
        <taxon>Bacillaceae</taxon>
        <taxon>Oceanobacillus</taxon>
    </lineage>
</organism>
<dbReference type="SUPFAM" id="SSF55874">
    <property type="entry name" value="ATPase domain of HSP90 chaperone/DNA topoisomerase II/histidine kinase"/>
    <property type="match status" value="1"/>
</dbReference>
<dbReference type="SUPFAM" id="SSF55890">
    <property type="entry name" value="Sporulation response regulatory protein Spo0B"/>
    <property type="match status" value="1"/>
</dbReference>
<dbReference type="InterPro" id="IPR013767">
    <property type="entry name" value="PAS_fold"/>
</dbReference>
<dbReference type="CDD" id="cd16915">
    <property type="entry name" value="HATPase_DpiB-CitA-like"/>
    <property type="match status" value="1"/>
</dbReference>
<keyword evidence="17" id="KW-1185">Reference proteome</keyword>
<evidence type="ECO:0000313" key="17">
    <source>
        <dbReference type="Proteomes" id="UP000040453"/>
    </source>
</evidence>
<dbReference type="Pfam" id="PF00989">
    <property type="entry name" value="PAS"/>
    <property type="match status" value="1"/>
</dbReference>
<dbReference type="InterPro" id="IPR033463">
    <property type="entry name" value="sCache_3"/>
</dbReference>
<evidence type="ECO:0000313" key="16">
    <source>
        <dbReference type="EMBL" id="CEI82260.1"/>
    </source>
</evidence>
<dbReference type="GO" id="GO:0005524">
    <property type="term" value="F:ATP binding"/>
    <property type="evidence" value="ECO:0007669"/>
    <property type="project" value="UniProtKB-KW"/>
</dbReference>
<dbReference type="PANTHER" id="PTHR43547:SF3">
    <property type="entry name" value="SENSOR PROTEIN CITS"/>
    <property type="match status" value="1"/>
</dbReference>
<dbReference type="Gene3D" id="3.30.565.10">
    <property type="entry name" value="Histidine kinase-like ATPase, C-terminal domain"/>
    <property type="match status" value="1"/>
</dbReference>
<reference evidence="16 17" key="1">
    <citation type="submission" date="2014-11" db="EMBL/GenBank/DDBJ databases">
        <authorList>
            <person name="Urmite Genomes Urmite Genomes"/>
        </authorList>
    </citation>
    <scope>NUCLEOTIDE SEQUENCE [LARGE SCALE GENOMIC DNA]</scope>
    <source>
        <strain evidence="16 17">Oc5</strain>
    </source>
</reference>
<feature type="transmembrane region" description="Helical" evidence="14">
    <location>
        <begin position="188"/>
        <end position="207"/>
    </location>
</feature>
<evidence type="ECO:0000256" key="8">
    <source>
        <dbReference type="ARBA" id="ARBA00022741"/>
    </source>
</evidence>
<dbReference type="PANTHER" id="PTHR43547">
    <property type="entry name" value="TWO-COMPONENT HISTIDINE KINASE"/>
    <property type="match status" value="1"/>
</dbReference>
<dbReference type="PRINTS" id="PR00344">
    <property type="entry name" value="BCTRLSENSOR"/>
</dbReference>
<keyword evidence="13 14" id="KW-0472">Membrane</keyword>
<comment type="catalytic activity">
    <reaction evidence="1">
        <text>ATP + protein L-histidine = ADP + protein N-phospho-L-histidine.</text>
        <dbReference type="EC" id="2.7.13.3"/>
    </reaction>
</comment>
<evidence type="ECO:0000256" key="5">
    <source>
        <dbReference type="ARBA" id="ARBA00022553"/>
    </source>
</evidence>
<protein>
    <recommendedName>
        <fullName evidence="3">histidine kinase</fullName>
        <ecNumber evidence="3">2.7.13.3</ecNumber>
    </recommendedName>
</protein>
<dbReference type="InterPro" id="IPR003594">
    <property type="entry name" value="HATPase_dom"/>
</dbReference>
<keyword evidence="6" id="KW-0808">Transferase</keyword>
<dbReference type="Gene3D" id="3.30.450.20">
    <property type="entry name" value="PAS domain"/>
    <property type="match status" value="2"/>
</dbReference>
<keyword evidence="10" id="KW-0067">ATP-binding</keyword>
<evidence type="ECO:0000256" key="4">
    <source>
        <dbReference type="ARBA" id="ARBA00022475"/>
    </source>
</evidence>
<gene>
    <name evidence="16" type="primary">dcuS_2</name>
    <name evidence="16" type="ORF">BN997_02120</name>
</gene>
<keyword evidence="4" id="KW-1003">Cell membrane</keyword>
<dbReference type="Pfam" id="PF17203">
    <property type="entry name" value="sCache_3_2"/>
    <property type="match status" value="1"/>
</dbReference>
<feature type="domain" description="Histidine kinase" evidence="15">
    <location>
        <begin position="351"/>
        <end position="546"/>
    </location>
</feature>
<dbReference type="InterPro" id="IPR035965">
    <property type="entry name" value="PAS-like_dom_sf"/>
</dbReference>
<dbReference type="CDD" id="cd18773">
    <property type="entry name" value="PDC1_HK_sensor"/>
    <property type="match status" value="1"/>
</dbReference>
<proteinExistence type="predicted"/>
<evidence type="ECO:0000256" key="9">
    <source>
        <dbReference type="ARBA" id="ARBA00022777"/>
    </source>
</evidence>
<dbReference type="PROSITE" id="PS50109">
    <property type="entry name" value="HIS_KIN"/>
    <property type="match status" value="1"/>
</dbReference>
<dbReference type="GO" id="GO:0006355">
    <property type="term" value="P:regulation of DNA-templated transcription"/>
    <property type="evidence" value="ECO:0007669"/>
    <property type="project" value="InterPro"/>
</dbReference>
<dbReference type="InterPro" id="IPR036890">
    <property type="entry name" value="HATPase_C_sf"/>
</dbReference>
<evidence type="ECO:0000259" key="15">
    <source>
        <dbReference type="PROSITE" id="PS50109"/>
    </source>
</evidence>
<dbReference type="Gene3D" id="1.10.287.130">
    <property type="match status" value="1"/>
</dbReference>
<comment type="subcellular location">
    <subcellularLocation>
        <location evidence="2">Cell membrane</location>
        <topology evidence="2">Multi-pass membrane protein</topology>
    </subcellularLocation>
</comment>
<evidence type="ECO:0000256" key="7">
    <source>
        <dbReference type="ARBA" id="ARBA00022692"/>
    </source>
</evidence>
<dbReference type="Proteomes" id="UP000040453">
    <property type="component" value="Unassembled WGS sequence"/>
</dbReference>
<dbReference type="GO" id="GO:0000155">
    <property type="term" value="F:phosphorelay sensor kinase activity"/>
    <property type="evidence" value="ECO:0007669"/>
    <property type="project" value="InterPro"/>
</dbReference>
<dbReference type="EMBL" id="CDGG01000001">
    <property type="protein sequence ID" value="CEI82260.1"/>
    <property type="molecule type" value="Genomic_DNA"/>
</dbReference>
<sequence>MFHFHKPNNKRNLEPKATLSLKSKMIILISLLILGIFILLTWFLHSFISNTIEDQVGKRALSVAQSVANIPEISSAFELNHPASVIQEIVAPIQEETAAEFIVVGNKEGIRYSHPDPGRIGEKMIGGDNARALQEGEAYVSQSEGSLGLSIRGKVPVRDETGNIIGVVSVGFLNEDVQSIIANQSKSLWLTMIGIVVLGIAGAIFIAHHIKKLLFNMEPKDISYLLLQKEAILQSTHEGMIAVDHNGMITMINKAAKQILFREDQQFEHVSGKSIDQFIPNTGLFEVLKSGKSQYDKEMIFGESIVLVNQVPVYMEGKIAGAVSTFRKKTEIEHVTQELQQIKQYANAQRAQTHEFSNSLYTILGLLQLGEREEAIDFIKKKRNIQEKQSQILTKHAADPVVQGLLQGKINQANELGVTISIHPDSQLNHVYGGDKQETLITGIGNMLENALEAVKGNQEKERQINLFFTDIGDDIVVEVDDSGQGISEEAAAHIFEQGYSTKGEKNRGIGLALTQHAVQKQGGQIMLEEGEMGGACFVMIIPKNGGDSDEGQHTGSYY</sequence>
<evidence type="ECO:0000256" key="3">
    <source>
        <dbReference type="ARBA" id="ARBA00012438"/>
    </source>
</evidence>
<dbReference type="Pfam" id="PF02518">
    <property type="entry name" value="HATPase_c"/>
    <property type="match status" value="1"/>
</dbReference>
<feature type="transmembrane region" description="Helical" evidence="14">
    <location>
        <begin position="25"/>
        <end position="44"/>
    </location>
</feature>
<dbReference type="FunFam" id="3.30.450.20:FF:000018">
    <property type="entry name" value="Sensor histidine kinase DcuS"/>
    <property type="match status" value="1"/>
</dbReference>
<accession>A0A0A1MAA1</accession>
<dbReference type="EC" id="2.7.13.3" evidence="3"/>